<keyword evidence="7" id="KW-0175">Coiled coil</keyword>
<dbReference type="Gene3D" id="1.20.1280.130">
    <property type="match status" value="1"/>
</dbReference>
<dbReference type="STRING" id="102285.A0A0R3TPQ6"/>
<dbReference type="InterPro" id="IPR012501">
    <property type="entry name" value="Vps54_C"/>
</dbReference>
<evidence type="ECO:0000256" key="1">
    <source>
        <dbReference type="ARBA" id="ARBA00004601"/>
    </source>
</evidence>
<feature type="domain" description="Vacuolar protein sorting-associated protein 54 C-terminal" evidence="8">
    <location>
        <begin position="675"/>
        <end position="805"/>
    </location>
</feature>
<gene>
    <name evidence="10" type="ORF">HNAJ_LOCUS9468</name>
</gene>
<name>A0A0R3TPQ6_RODNA</name>
<dbReference type="EMBL" id="UZAE01012624">
    <property type="protein sequence ID" value="VDO05980.1"/>
    <property type="molecule type" value="Genomic_DNA"/>
</dbReference>
<dbReference type="OrthoDB" id="10259024at2759"/>
<evidence type="ECO:0000259" key="8">
    <source>
        <dbReference type="Pfam" id="PF07928"/>
    </source>
</evidence>
<comment type="subcellular location">
    <subcellularLocation>
        <location evidence="1">Golgi apparatus</location>
        <location evidence="1">trans-Golgi network</location>
    </subcellularLocation>
</comment>
<keyword evidence="11" id="KW-1185">Reference proteome</keyword>
<organism evidence="12">
    <name type="scientific">Rodentolepis nana</name>
    <name type="common">Dwarf tapeworm</name>
    <name type="synonym">Hymenolepis nana</name>
    <dbReference type="NCBI Taxonomy" id="102285"/>
    <lineage>
        <taxon>Eukaryota</taxon>
        <taxon>Metazoa</taxon>
        <taxon>Spiralia</taxon>
        <taxon>Lophotrochozoa</taxon>
        <taxon>Platyhelminthes</taxon>
        <taxon>Cestoda</taxon>
        <taxon>Eucestoda</taxon>
        <taxon>Cyclophyllidea</taxon>
        <taxon>Hymenolepididae</taxon>
        <taxon>Rodentolepis</taxon>
    </lineage>
</organism>
<keyword evidence="4" id="KW-0813">Transport</keyword>
<dbReference type="Pfam" id="PF07928">
    <property type="entry name" value="Vps54"/>
    <property type="match status" value="1"/>
</dbReference>
<evidence type="ECO:0000259" key="9">
    <source>
        <dbReference type="Pfam" id="PF10475"/>
    </source>
</evidence>
<dbReference type="AlphaFoldDB" id="A0A0R3TPQ6"/>
<dbReference type="Proteomes" id="UP000278807">
    <property type="component" value="Unassembled WGS sequence"/>
</dbReference>
<dbReference type="GO" id="GO:0015031">
    <property type="term" value="P:protein transport"/>
    <property type="evidence" value="ECO:0007669"/>
    <property type="project" value="UniProtKB-KW"/>
</dbReference>
<evidence type="ECO:0000256" key="7">
    <source>
        <dbReference type="ARBA" id="ARBA00023054"/>
    </source>
</evidence>
<keyword evidence="5" id="KW-0653">Protein transport</keyword>
<protein>
    <recommendedName>
        <fullName evidence="3">Vacuolar protein sorting-associated protein 54</fullName>
    </recommendedName>
</protein>
<evidence type="ECO:0000313" key="10">
    <source>
        <dbReference type="EMBL" id="VDO05980.1"/>
    </source>
</evidence>
<evidence type="ECO:0000256" key="2">
    <source>
        <dbReference type="ARBA" id="ARBA00009150"/>
    </source>
</evidence>
<sequence length="939" mass="106749">MDKVCTCESCTIQGFDSSDNPSHSFSTQEELIQHITHHHLSKKIENGRTIFVCTYGSSGICSMLNSIHSNPQSCVTFESEYEYERHLVTKHLINNLQSGSLSRFKKSSFFEPSSLSWMQHDSVVNMAAVLNDPTDRQLDIFSRYWGEGFERATVPPLRIPVITEEHFFPYLSILSKRKKISPLHQTPSPHHSEPLNKETESVFCSSDFKLSDPETFNRVIPLHRRRQCSNLKDIFTHQSEKLSQHLDAVELAIANHVSERSPAFFEAVRTHDVVKDQLSQTISQVNAARTRLEEVDSVYCRSVGQVVKLARRRENLKKVLVKLKMILSVHGVQPTIQSLLQNNDFCSALDLISNTRESLTTINNTAEIVCLRHLDAQLTEIEKFINNMIESEFDVALHSFFTAPNSETVVDANTITEALLPSILGLARIGQANFVEAIEKEIQQALNETLEKCQLSLQPVENGHASEDSNAVPPESESFSVWLGKLKASCLDVENLVTRVKLIVESISSISVGEEHSDRLRGLYWKTADRGQQKLSSLVSSYLRRARQLRGNRSIASSEHFVAFAHLVEDFHERVIIPAWQCYRPELPLVNQSMTLRNLAATQAAVLVRNFHEDRCRILNKSLDQETWRPAERVFDPALSGLLNHLLIHHELKDSPSDNQNLQTPKSTKLLLQGETYVVVDTIFTLILLIFDYLRLGEQLATWPLQLQDIQRNLSKLLALFNSRSCKLVLGAEALERQILKKIVARNMALVIRSLECLLVLIPVLNVYFERIYFKSQQLKMDGQNEKVLPRFTDHFHDVEQAIHSHISKVLHMLTGLLATRISRTVQTWQPRPPTPSFEMRQVCQAISKLTDSTGEILSETTLNNLLIRSHMEFKASLRQRLADLGVYPDGGPQQGLVNSELVFYMNFFCGLTSSLKNYKDECEEIWPSRKSPSVLEQA</sequence>
<dbReference type="Pfam" id="PF10475">
    <property type="entry name" value="Vps54_N"/>
    <property type="match status" value="1"/>
</dbReference>
<dbReference type="PANTHER" id="PTHR12965:SF0">
    <property type="entry name" value="VACUOLAR PROTEIN SORTING-ASSOCIATED PROTEIN 54"/>
    <property type="match status" value="1"/>
</dbReference>
<feature type="domain" description="Vacuolar protein sorting-associated protein 54 N-terminal" evidence="9">
    <location>
        <begin position="235"/>
        <end position="454"/>
    </location>
</feature>
<keyword evidence="6" id="KW-0333">Golgi apparatus</keyword>
<evidence type="ECO:0000256" key="4">
    <source>
        <dbReference type="ARBA" id="ARBA00022448"/>
    </source>
</evidence>
<dbReference type="GO" id="GO:0006896">
    <property type="term" value="P:Golgi to vacuole transport"/>
    <property type="evidence" value="ECO:0007669"/>
    <property type="project" value="TreeGrafter"/>
</dbReference>
<comment type="similarity">
    <text evidence="2">Belongs to the VPS54 family.</text>
</comment>
<dbReference type="InterPro" id="IPR019515">
    <property type="entry name" value="VPS54_N"/>
</dbReference>
<dbReference type="InterPro" id="IPR039745">
    <property type="entry name" value="Vps54"/>
</dbReference>
<dbReference type="WBParaSite" id="HNAJ_0000947301-mRNA-1">
    <property type="protein sequence ID" value="HNAJ_0000947301-mRNA-1"/>
    <property type="gene ID" value="HNAJ_0000947301"/>
</dbReference>
<proteinExistence type="inferred from homology"/>
<evidence type="ECO:0000313" key="12">
    <source>
        <dbReference type="WBParaSite" id="HNAJ_0000947301-mRNA-1"/>
    </source>
</evidence>
<accession>A0A0R3TPQ6</accession>
<reference evidence="12" key="1">
    <citation type="submission" date="2017-02" db="UniProtKB">
        <authorList>
            <consortium name="WormBaseParasite"/>
        </authorList>
    </citation>
    <scope>IDENTIFICATION</scope>
</reference>
<evidence type="ECO:0000256" key="3">
    <source>
        <dbReference type="ARBA" id="ARBA00017665"/>
    </source>
</evidence>
<dbReference type="GO" id="GO:0019905">
    <property type="term" value="F:syntaxin binding"/>
    <property type="evidence" value="ECO:0007669"/>
    <property type="project" value="TreeGrafter"/>
</dbReference>
<dbReference type="GO" id="GO:0000938">
    <property type="term" value="C:GARP complex"/>
    <property type="evidence" value="ECO:0007669"/>
    <property type="project" value="InterPro"/>
</dbReference>
<dbReference type="PANTHER" id="PTHR12965">
    <property type="entry name" value="VACUOLAR PROTEIN SORTING 54"/>
    <property type="match status" value="1"/>
</dbReference>
<evidence type="ECO:0000256" key="5">
    <source>
        <dbReference type="ARBA" id="ARBA00022927"/>
    </source>
</evidence>
<dbReference type="GO" id="GO:0005829">
    <property type="term" value="C:cytosol"/>
    <property type="evidence" value="ECO:0007669"/>
    <property type="project" value="GOC"/>
</dbReference>
<dbReference type="GO" id="GO:0042147">
    <property type="term" value="P:retrograde transport, endosome to Golgi"/>
    <property type="evidence" value="ECO:0007669"/>
    <property type="project" value="InterPro"/>
</dbReference>
<evidence type="ECO:0000313" key="11">
    <source>
        <dbReference type="Proteomes" id="UP000278807"/>
    </source>
</evidence>
<evidence type="ECO:0000256" key="6">
    <source>
        <dbReference type="ARBA" id="ARBA00023034"/>
    </source>
</evidence>
<reference evidence="10 11" key="2">
    <citation type="submission" date="2018-11" db="EMBL/GenBank/DDBJ databases">
        <authorList>
            <consortium name="Pathogen Informatics"/>
        </authorList>
    </citation>
    <scope>NUCLEOTIDE SEQUENCE [LARGE SCALE GENOMIC DNA]</scope>
</reference>